<name>A0A6V7PRK7_ANACO</name>
<organism evidence="1">
    <name type="scientific">Ananas comosus var. bracteatus</name>
    <name type="common">red pineapple</name>
    <dbReference type="NCBI Taxonomy" id="296719"/>
    <lineage>
        <taxon>Eukaryota</taxon>
        <taxon>Viridiplantae</taxon>
        <taxon>Streptophyta</taxon>
        <taxon>Embryophyta</taxon>
        <taxon>Tracheophyta</taxon>
        <taxon>Spermatophyta</taxon>
        <taxon>Magnoliopsida</taxon>
        <taxon>Liliopsida</taxon>
        <taxon>Poales</taxon>
        <taxon>Bromeliaceae</taxon>
        <taxon>Bromelioideae</taxon>
        <taxon>Ananas</taxon>
    </lineage>
</organism>
<dbReference type="PANTHER" id="PTHR48003">
    <property type="entry name" value="OS07G0626500 PROTEIN"/>
    <property type="match status" value="1"/>
</dbReference>
<dbReference type="InterPro" id="IPR011009">
    <property type="entry name" value="Kinase-like_dom_sf"/>
</dbReference>
<dbReference type="PANTHER" id="PTHR48003:SF3">
    <property type="entry name" value="LEUCINE-RICH REPEAT PROTEIN KINASE FAMILY PROTEIN"/>
    <property type="match status" value="1"/>
</dbReference>
<proteinExistence type="predicted"/>
<dbReference type="EMBL" id="LR862151">
    <property type="protein sequence ID" value="CAD1833166.1"/>
    <property type="molecule type" value="Genomic_DNA"/>
</dbReference>
<dbReference type="SUPFAM" id="SSF56112">
    <property type="entry name" value="Protein kinase-like (PK-like)"/>
    <property type="match status" value="1"/>
</dbReference>
<evidence type="ECO:0008006" key="2">
    <source>
        <dbReference type="Google" id="ProtNLM"/>
    </source>
</evidence>
<accession>A0A6V7PRK7</accession>
<protein>
    <recommendedName>
        <fullName evidence="2">Protein kinase domain-containing protein</fullName>
    </recommendedName>
</protein>
<gene>
    <name evidence="1" type="ORF">CB5_LOCUS16377</name>
</gene>
<reference evidence="1" key="1">
    <citation type="submission" date="2020-07" db="EMBL/GenBank/DDBJ databases">
        <authorList>
            <person name="Lin J."/>
        </authorList>
    </citation>
    <scope>NUCLEOTIDE SEQUENCE</scope>
</reference>
<dbReference type="Gene3D" id="1.10.510.10">
    <property type="entry name" value="Transferase(Phosphotransferase) domain 1"/>
    <property type="match status" value="1"/>
</dbReference>
<dbReference type="InterPro" id="IPR053059">
    <property type="entry name" value="Inactive_SerThr-Kinase_ABA"/>
</dbReference>
<dbReference type="AlphaFoldDB" id="A0A6V7PRK7"/>
<sequence length="114" mass="12155">MTPAGMAEQVLNAGALGYRPPEFASTNKPCPSIKSDVYAFGVILLELLTGKSAGEIVSESPGVVDLIDWRGFWLVRTVLLSARGSVAVALRCIRSASERPEIETVFEDLSALSS</sequence>
<evidence type="ECO:0000313" key="1">
    <source>
        <dbReference type="EMBL" id="CAD1833166.1"/>
    </source>
</evidence>